<feature type="transmembrane region" description="Helical" evidence="1">
    <location>
        <begin position="12"/>
        <end position="30"/>
    </location>
</feature>
<feature type="transmembrane region" description="Helical" evidence="1">
    <location>
        <begin position="42"/>
        <end position="59"/>
    </location>
</feature>
<dbReference type="EMBL" id="GEGO01002542">
    <property type="protein sequence ID" value="JAR92862.1"/>
    <property type="molecule type" value="Transcribed_RNA"/>
</dbReference>
<evidence type="ECO:0000313" key="2">
    <source>
        <dbReference type="EMBL" id="JAR92862.1"/>
    </source>
</evidence>
<name>A0A147BQT6_IXORI</name>
<evidence type="ECO:0000256" key="1">
    <source>
        <dbReference type="SAM" id="Phobius"/>
    </source>
</evidence>
<keyword evidence="1" id="KW-1133">Transmembrane helix</keyword>
<protein>
    <submittedName>
        <fullName evidence="2">Uncharacterized protein</fullName>
    </submittedName>
</protein>
<reference evidence="2" key="1">
    <citation type="journal article" date="2018" name="PLoS Negl. Trop. Dis.">
        <title>Sialome diversity of ticks revealed by RNAseq of single tick salivary glands.</title>
        <authorList>
            <person name="Perner J."/>
            <person name="Kropackova S."/>
            <person name="Kopacek P."/>
            <person name="Ribeiro J.M."/>
        </authorList>
    </citation>
    <scope>NUCLEOTIDE SEQUENCE</scope>
    <source>
        <strain evidence="2">Siblings of single egg batch collected in Ceske Budejovice</strain>
        <tissue evidence="2">Salivary glands</tissue>
    </source>
</reference>
<keyword evidence="1" id="KW-0472">Membrane</keyword>
<keyword evidence="1" id="KW-0812">Transmembrane</keyword>
<accession>A0A147BQT6</accession>
<dbReference type="AlphaFoldDB" id="A0A147BQT6"/>
<proteinExistence type="predicted"/>
<organism evidence="2">
    <name type="scientific">Ixodes ricinus</name>
    <name type="common">Common tick</name>
    <name type="synonym">Acarus ricinus</name>
    <dbReference type="NCBI Taxonomy" id="34613"/>
    <lineage>
        <taxon>Eukaryota</taxon>
        <taxon>Metazoa</taxon>
        <taxon>Ecdysozoa</taxon>
        <taxon>Arthropoda</taxon>
        <taxon>Chelicerata</taxon>
        <taxon>Arachnida</taxon>
        <taxon>Acari</taxon>
        <taxon>Parasitiformes</taxon>
        <taxon>Ixodida</taxon>
        <taxon>Ixodoidea</taxon>
        <taxon>Ixodidae</taxon>
        <taxon>Ixodinae</taxon>
        <taxon>Ixodes</taxon>
    </lineage>
</organism>
<sequence length="87" mass="9644">MPISCAVETSGSARVLLVGLCKFVFFFFWAPLATQAWPREQLVGLSVQVFFALVLASFTRQNKRLTFFYTSSENVTLCCCSTCTGPC</sequence>